<keyword evidence="1" id="KW-0472">Membrane</keyword>
<feature type="domain" description="YvbJ-like NTF2-like" evidence="4">
    <location>
        <begin position="339"/>
        <end position="455"/>
    </location>
</feature>
<name>A0A845EQK8_9BACL</name>
<sequence>MNWCNQCKRSEAGAFCVKCGQKVVRTRETPLKKSRWLLWGGIVGGILLVLIGSFVTLKWISSPERIVEQFRDALLEEDYEAIGKFIPDTNPLLSQEAELASFVSLLKDHPDQRTLLVQDLERQARGLSDHTLIKPNESLLLQMTLMEDGKAFYLFKDYVIAPSPIYVEVGTQFNKTTLFINKEESGTIGEDSKKIGPFLPGSYHFETKLENEGYTMRGEAEIELVPSDETVQVDLPVNGAFVMPDSNYEDARLFINGKDTGIAVGDTGEIGPYPTDGSVVMHAEKTFEAGVVKSPSVHFEGEAPFFSIDYREPEPVVIEKEVAADQPEVVQDQDETNLIISAVNTYLTDWVYAYENLETDYFSNLTPELQSYFDERFKSVRENNAAFTGEVVEAAFDLDSLLIDSSGKKAEIDVLVTMDSANHERGESNVKTEVTSSGFHYKLVKSGGKWLIDSREEVDDVDLTNAVVY</sequence>
<proteinExistence type="predicted"/>
<evidence type="ECO:0000313" key="5">
    <source>
        <dbReference type="EMBL" id="MYL62032.1"/>
    </source>
</evidence>
<dbReference type="AlphaFoldDB" id="A0A845EQK8"/>
<keyword evidence="1" id="KW-1133">Transmembrane helix</keyword>
<feature type="domain" description="TcaA 4th" evidence="3">
    <location>
        <begin position="239"/>
        <end position="300"/>
    </location>
</feature>
<dbReference type="InterPro" id="IPR054530">
    <property type="entry name" value="TcaA_4th"/>
</dbReference>
<accession>A0A845EQK8</accession>
<evidence type="ECO:0000313" key="6">
    <source>
        <dbReference type="Proteomes" id="UP000447833"/>
    </source>
</evidence>
<evidence type="ECO:0000259" key="3">
    <source>
        <dbReference type="Pfam" id="PF22820"/>
    </source>
</evidence>
<dbReference type="PANTHER" id="PTHR40038:SF1">
    <property type="entry name" value="MEMBRANE-ASSOCIATED PROTEIN TCAA"/>
    <property type="match status" value="1"/>
</dbReference>
<organism evidence="5 6">
    <name type="scientific">Guptibacillus hwajinpoensis</name>
    <dbReference type="NCBI Taxonomy" id="208199"/>
    <lineage>
        <taxon>Bacteria</taxon>
        <taxon>Bacillati</taxon>
        <taxon>Bacillota</taxon>
        <taxon>Bacilli</taxon>
        <taxon>Bacillales</taxon>
        <taxon>Guptibacillaceae</taxon>
        <taxon>Guptibacillus</taxon>
    </lineage>
</organism>
<dbReference type="GO" id="GO:0005886">
    <property type="term" value="C:plasma membrane"/>
    <property type="evidence" value="ECO:0007669"/>
    <property type="project" value="UniProtKB-SubCell"/>
</dbReference>
<feature type="domain" description="TcaA second" evidence="2">
    <location>
        <begin position="63"/>
        <end position="160"/>
    </location>
</feature>
<evidence type="ECO:0000259" key="4">
    <source>
        <dbReference type="Pfam" id="PF25155"/>
    </source>
</evidence>
<keyword evidence="1" id="KW-0812">Transmembrane</keyword>
<dbReference type="Pfam" id="PF25155">
    <property type="entry name" value="NTF2_YvbJ"/>
    <property type="match status" value="1"/>
</dbReference>
<gene>
    <name evidence="5" type="ORF">GLW07_01555</name>
</gene>
<dbReference type="Proteomes" id="UP000447833">
    <property type="component" value="Unassembled WGS sequence"/>
</dbReference>
<dbReference type="InterPro" id="IPR054529">
    <property type="entry name" value="TcaA_2nd"/>
</dbReference>
<reference evidence="5 6" key="1">
    <citation type="submission" date="2019-11" db="EMBL/GenBank/DDBJ databases">
        <title>Genome sequences of 17 halophilic strains isolated from different environments.</title>
        <authorList>
            <person name="Furrow R.E."/>
        </authorList>
    </citation>
    <scope>NUCLEOTIDE SEQUENCE [LARGE SCALE GENOMIC DNA]</scope>
    <source>
        <strain evidence="5 6">22506_14_FS</strain>
    </source>
</reference>
<dbReference type="Pfam" id="PF22820">
    <property type="entry name" value="TcaA_3rd_4th"/>
    <property type="match status" value="1"/>
</dbReference>
<dbReference type="Pfam" id="PF22813">
    <property type="entry name" value="TcaA_2nd"/>
    <property type="match status" value="1"/>
</dbReference>
<dbReference type="InterPro" id="IPR056902">
    <property type="entry name" value="NTF2_YvbJ"/>
</dbReference>
<dbReference type="EMBL" id="WMEY01000001">
    <property type="protein sequence ID" value="MYL62032.1"/>
    <property type="molecule type" value="Genomic_DNA"/>
</dbReference>
<evidence type="ECO:0000259" key="2">
    <source>
        <dbReference type="Pfam" id="PF22813"/>
    </source>
</evidence>
<evidence type="ECO:0000256" key="1">
    <source>
        <dbReference type="SAM" id="Phobius"/>
    </source>
</evidence>
<protein>
    <recommendedName>
        <fullName evidence="7">Zinc ribbon domain-containing protein</fullName>
    </recommendedName>
</protein>
<comment type="caution">
    <text evidence="5">The sequence shown here is derived from an EMBL/GenBank/DDBJ whole genome shotgun (WGS) entry which is preliminary data.</text>
</comment>
<feature type="transmembrane region" description="Helical" evidence="1">
    <location>
        <begin position="36"/>
        <end position="60"/>
    </location>
</feature>
<dbReference type="PANTHER" id="PTHR40038">
    <property type="entry name" value="MEMBRANE-ASSOCIATED PROTEIN TCAA"/>
    <property type="match status" value="1"/>
</dbReference>
<evidence type="ECO:0008006" key="7">
    <source>
        <dbReference type="Google" id="ProtNLM"/>
    </source>
</evidence>
<dbReference type="RefSeq" id="WP_160917931.1">
    <property type="nucleotide sequence ID" value="NZ_WMEY01000001.1"/>
</dbReference>